<evidence type="ECO:0000313" key="5">
    <source>
        <dbReference type="Proteomes" id="UP000008974"/>
    </source>
</evidence>
<keyword evidence="3" id="KW-0041">Annexin</keyword>
<evidence type="ECO:0000256" key="3">
    <source>
        <dbReference type="ARBA" id="ARBA00023216"/>
    </source>
</evidence>
<name>E1F4G9_GIAIA</name>
<dbReference type="GO" id="GO:0005737">
    <property type="term" value="C:cytoplasm"/>
    <property type="evidence" value="ECO:0007669"/>
    <property type="project" value="TreeGrafter"/>
</dbReference>
<comment type="similarity">
    <text evidence="1">Belongs to the annexin family.</text>
</comment>
<dbReference type="VEuPathDB" id="GiardiaDB:GLP15_4752"/>
<evidence type="ECO:0000313" key="4">
    <source>
        <dbReference type="EMBL" id="EFO62635.1"/>
    </source>
</evidence>
<keyword evidence="2" id="KW-0677">Repeat</keyword>
<dbReference type="PANTHER" id="PTHR10502:SF102">
    <property type="entry name" value="ANNEXIN B11"/>
    <property type="match status" value="1"/>
</dbReference>
<comment type="caution">
    <text evidence="4">The sequence shown here is derived from an EMBL/GenBank/DDBJ whole genome shotgun (WGS) entry which is preliminary data.</text>
</comment>
<proteinExistence type="inferred from homology"/>
<dbReference type="AlphaFoldDB" id="E1F4G9"/>
<dbReference type="GO" id="GO:0001786">
    <property type="term" value="F:phosphatidylserine binding"/>
    <property type="evidence" value="ECO:0007669"/>
    <property type="project" value="TreeGrafter"/>
</dbReference>
<dbReference type="PROSITE" id="PS51897">
    <property type="entry name" value="ANNEXIN_2"/>
    <property type="match status" value="1"/>
</dbReference>
<dbReference type="SUPFAM" id="SSF47874">
    <property type="entry name" value="Annexin"/>
    <property type="match status" value="1"/>
</dbReference>
<dbReference type="InterPro" id="IPR018502">
    <property type="entry name" value="Annexin_repeat"/>
</dbReference>
<reference evidence="4 5" key="1">
    <citation type="journal article" date="2010" name="BMC Genomics">
        <title>Genome analysis and comparative genomics of a Giardia intestinalis assemblage E isolate.</title>
        <authorList>
            <person name="Jerlstrom-Hultqvist J."/>
            <person name="Franzen O."/>
            <person name="Ankarklev J."/>
            <person name="Xu F."/>
            <person name="Nohynkova E."/>
            <person name="Andersson J.O."/>
            <person name="Svard S.G."/>
            <person name="Andersson B."/>
        </authorList>
    </citation>
    <scope>NUCLEOTIDE SEQUENCE [LARGE SCALE GENOMIC DNA]</scope>
    <source>
        <strain evidence="4 5">P15</strain>
    </source>
</reference>
<organism evidence="4 5">
    <name type="scientific">Giardia intestinalis (strain P15)</name>
    <name type="common">Giardia lamblia</name>
    <dbReference type="NCBI Taxonomy" id="658858"/>
    <lineage>
        <taxon>Eukaryota</taxon>
        <taxon>Metamonada</taxon>
        <taxon>Diplomonadida</taxon>
        <taxon>Hexamitidae</taxon>
        <taxon>Giardiinae</taxon>
        <taxon>Giardia</taxon>
    </lineage>
</organism>
<dbReference type="Proteomes" id="UP000008974">
    <property type="component" value="Unassembled WGS sequence"/>
</dbReference>
<evidence type="ECO:0000256" key="2">
    <source>
        <dbReference type="ARBA" id="ARBA00022737"/>
    </source>
</evidence>
<dbReference type="InterPro" id="IPR037104">
    <property type="entry name" value="Annexin_sf"/>
</dbReference>
<dbReference type="GO" id="GO:0005886">
    <property type="term" value="C:plasma membrane"/>
    <property type="evidence" value="ECO:0007669"/>
    <property type="project" value="TreeGrafter"/>
</dbReference>
<gene>
    <name evidence="4" type="ORF">GLP15_4752</name>
</gene>
<accession>E1F4G9</accession>
<dbReference type="PANTHER" id="PTHR10502">
    <property type="entry name" value="ANNEXIN"/>
    <property type="match status" value="1"/>
</dbReference>
<dbReference type="Gene3D" id="1.10.220.10">
    <property type="entry name" value="Annexin"/>
    <property type="match status" value="1"/>
</dbReference>
<protein>
    <submittedName>
        <fullName evidence="4">Alpha-16 giardin</fullName>
    </submittedName>
</protein>
<evidence type="ECO:0000256" key="1">
    <source>
        <dbReference type="ARBA" id="ARBA00007831"/>
    </source>
</evidence>
<dbReference type="OrthoDB" id="10251047at2759"/>
<dbReference type="OMA" id="WANPKRS"/>
<dbReference type="GO" id="GO:0005509">
    <property type="term" value="F:calcium ion binding"/>
    <property type="evidence" value="ECO:0007669"/>
    <property type="project" value="InterPro"/>
</dbReference>
<sequence>MSYKNIVGQIKDLLDNRDLDGLVDATIRYSRRQRREISHYYEESYVSDFLPGEVEGATHPLKTRRTVPEKIRKNYLPDTANNILSVEDTGVIRRDLTITETRMLDLAAMVAASNYSSYLAEDIGKSFRGDVGILLSYWWSDPLDLQCRLLHDALRGKGWHEYVVSMCVFMCRTEVDWLRLCNTWRTKHGTDLHEQVCKWANPKRSGHSLVLSWLTYNKLTSPSADADALTINEALDRLDPDFDSIIRIVGLRLPEEWKVIVTAYKRKFGHTLEEALTSIPSKQKDKIFFTLAHASLLGPTAFTCSVLDIAVQNKASTLYFALIAGAFCDASLRGDDVYADELYSTLTRYPRHFVEIFVSLWTAKP</sequence>
<dbReference type="EMBL" id="ACVC01000171">
    <property type="protein sequence ID" value="EFO62635.1"/>
    <property type="molecule type" value="Genomic_DNA"/>
</dbReference>
<dbReference type="GO" id="GO:0005544">
    <property type="term" value="F:calcium-dependent phospholipid binding"/>
    <property type="evidence" value="ECO:0007669"/>
    <property type="project" value="InterPro"/>
</dbReference>